<sequence length="333" mass="37950">MVKRLFTFLIIFIAGAVNVFGQGKTVTYKELYDDPYDTKKLFIHFQPLYGEVWSTNTNIGFGLEVEYLLEDKLQIRASARKAYGQAFDLTRDAAVKNSTVNTNIESPWNILNYYEAGVTYHIKDFESDSETKIVLYSDRYRKNNKWAASTPELIKIPSKVRKIYGARLGGIYYDSSVDLDRAMKNQGTTMSSPSGEPFPNDAKVYSNMSSYAIYLGGSMSWYKNIAVDPDRSFGVLINDLMFTTYLDLIYAPGLRVEDVFYNGEIYSSDNIELTKFGFRAGIQGKFNRTWGWSYNIETGLRPTVKTQGFYILGKISFPVFATKLENTREAFGK</sequence>
<protein>
    <recommendedName>
        <fullName evidence="3">DUF4421 domain-containing protein</fullName>
    </recommendedName>
</protein>
<name>A0ABT3RKZ3_9BACT</name>
<evidence type="ECO:0000313" key="1">
    <source>
        <dbReference type="EMBL" id="MCX2742484.1"/>
    </source>
</evidence>
<accession>A0ABT3RKZ3</accession>
<reference evidence="1 2" key="1">
    <citation type="submission" date="2022-11" db="EMBL/GenBank/DDBJ databases">
        <title>The characterization of three novel Bacteroidetes species and genomic analysis of their roles in tidal elemental geochemical cycles.</title>
        <authorList>
            <person name="Ma K."/>
        </authorList>
    </citation>
    <scope>NUCLEOTIDE SEQUENCE [LARGE SCALE GENOMIC DNA]</scope>
    <source>
        <strain evidence="1 2">M17</strain>
    </source>
</reference>
<evidence type="ECO:0008006" key="3">
    <source>
        <dbReference type="Google" id="ProtNLM"/>
    </source>
</evidence>
<keyword evidence="2" id="KW-1185">Reference proteome</keyword>
<dbReference type="EMBL" id="JAPFQN010000002">
    <property type="protein sequence ID" value="MCX2742484.1"/>
    <property type="molecule type" value="Genomic_DNA"/>
</dbReference>
<gene>
    <name evidence="1" type="ORF">OO013_01335</name>
</gene>
<comment type="caution">
    <text evidence="1">The sequence shown here is derived from an EMBL/GenBank/DDBJ whole genome shotgun (WGS) entry which is preliminary data.</text>
</comment>
<organism evidence="1 2">
    <name type="scientific">Mangrovivirga halotolerans</name>
    <dbReference type="NCBI Taxonomy" id="2993936"/>
    <lineage>
        <taxon>Bacteria</taxon>
        <taxon>Pseudomonadati</taxon>
        <taxon>Bacteroidota</taxon>
        <taxon>Cytophagia</taxon>
        <taxon>Cytophagales</taxon>
        <taxon>Mangrovivirgaceae</taxon>
        <taxon>Mangrovivirga</taxon>
    </lineage>
</organism>
<dbReference type="RefSeq" id="WP_266054725.1">
    <property type="nucleotide sequence ID" value="NZ_JAPFQN010000002.1"/>
</dbReference>
<evidence type="ECO:0000313" key="2">
    <source>
        <dbReference type="Proteomes" id="UP001209885"/>
    </source>
</evidence>
<dbReference type="Proteomes" id="UP001209885">
    <property type="component" value="Unassembled WGS sequence"/>
</dbReference>
<proteinExistence type="predicted"/>